<dbReference type="SUPFAM" id="SSF64182">
    <property type="entry name" value="DHH phosphoesterases"/>
    <property type="match status" value="1"/>
</dbReference>
<evidence type="ECO:0000256" key="4">
    <source>
        <dbReference type="ARBA" id="ARBA00022801"/>
    </source>
</evidence>
<dbReference type="InterPro" id="IPR041122">
    <property type="entry name" value="RecJ_OB"/>
</dbReference>
<keyword evidence="4 9" id="KW-0378">Hydrolase</keyword>
<reference evidence="9 10" key="1">
    <citation type="submission" date="2020-08" db="EMBL/GenBank/DDBJ databases">
        <title>Genomic Encyclopedia of Type Strains, Phase IV (KMG-IV): sequencing the most valuable type-strain genomes for metagenomic binning, comparative biology and taxonomic classification.</title>
        <authorList>
            <person name="Goeker M."/>
        </authorList>
    </citation>
    <scope>NUCLEOTIDE SEQUENCE [LARGE SCALE GENOMIC DNA]</scope>
    <source>
        <strain evidence="9 10">DSM 16268</strain>
    </source>
</reference>
<feature type="domain" description="DHHA1" evidence="7">
    <location>
        <begin position="386"/>
        <end position="482"/>
    </location>
</feature>
<dbReference type="InterPro" id="IPR038763">
    <property type="entry name" value="DHH_sf"/>
</dbReference>
<evidence type="ECO:0000313" key="10">
    <source>
        <dbReference type="Proteomes" id="UP000523821"/>
    </source>
</evidence>
<dbReference type="GO" id="GO:0003676">
    <property type="term" value="F:nucleic acid binding"/>
    <property type="evidence" value="ECO:0007669"/>
    <property type="project" value="InterPro"/>
</dbReference>
<dbReference type="Gene3D" id="3.90.1640.30">
    <property type="match status" value="1"/>
</dbReference>
<proteinExistence type="inferred from homology"/>
<keyword evidence="3" id="KW-0540">Nuclease</keyword>
<evidence type="ECO:0000256" key="5">
    <source>
        <dbReference type="ARBA" id="ARBA00022839"/>
    </source>
</evidence>
<keyword evidence="5 9" id="KW-0269">Exonuclease</keyword>
<dbReference type="GO" id="GO:0006310">
    <property type="term" value="P:DNA recombination"/>
    <property type="evidence" value="ECO:0007669"/>
    <property type="project" value="InterPro"/>
</dbReference>
<dbReference type="Pfam" id="PF17768">
    <property type="entry name" value="RecJ_OB"/>
    <property type="match status" value="1"/>
</dbReference>
<gene>
    <name evidence="9" type="ORF">GGQ63_000265</name>
</gene>
<comment type="caution">
    <text evidence="9">The sequence shown here is derived from an EMBL/GenBank/DDBJ whole genome shotgun (WGS) entry which is preliminary data.</text>
</comment>
<dbReference type="PANTHER" id="PTHR30255:SF2">
    <property type="entry name" value="SINGLE-STRANDED-DNA-SPECIFIC EXONUCLEASE RECJ"/>
    <property type="match status" value="1"/>
</dbReference>
<dbReference type="Pfam" id="PF02272">
    <property type="entry name" value="DHHA1"/>
    <property type="match status" value="1"/>
</dbReference>
<sequence length="611" mass="63643">MSGSGRAEGRHPDPSHGPIFLGVSESVTGRVWRDRLGVIESRASAAMVERHAIPELVARVMAGRGVGIDEAVDFLDPTLRRLMPDPAVLTDMEAAAERLADAVAAGERVAIFGDYDVDGATSSALLFRYLAALGPTPRIYIPDRIFEGYGPNREAIRLLAGEGHRLLVTVDCGATSHEALGEAAELGLDVVILDHHQMGAAGPPAVALVNPNRPDDLSGLGHLAAVGVTFLTLVATNRALRRRGAFGSARPEPDLLRWLDLVALGTICDVVPLKGLNRAFVTKGLMLARARSNVGLAALATVARCEGPMAPWHCGFLIGPRINAGGRIGDAALGARLLTEDDPARAEAIAVELDRLNQERQAVEAAMVEEAVAEADAEIGGGPGPAVLVTASERWHPGIVGLVAARLKERFGRPAFAIALTGNGFGTGSGRSIAGVDLGVAVRAAVEAGLLVKGGGHAMAAGLTIAREKLGAFRAFLDEHLAEQASAARSADALLVDAALTARAATPELVDRLERAGPYGAGHPEPVLAFPAHHVTYAEVVGSGHVRVTLSGGDAVLKGIAFRSADGPLGRALLAARGRPLHVAGTLSVEHWNGRRQARLRLIDAAQPAQM</sequence>
<evidence type="ECO:0000259" key="8">
    <source>
        <dbReference type="Pfam" id="PF17768"/>
    </source>
</evidence>
<dbReference type="InterPro" id="IPR051673">
    <property type="entry name" value="SSDNA_exonuclease_RecJ"/>
</dbReference>
<dbReference type="InterPro" id="IPR001667">
    <property type="entry name" value="DDH_dom"/>
</dbReference>
<dbReference type="EMBL" id="JACHOO010000001">
    <property type="protein sequence ID" value="MBB5751222.1"/>
    <property type="molecule type" value="Genomic_DNA"/>
</dbReference>
<dbReference type="InterPro" id="IPR004610">
    <property type="entry name" value="RecJ"/>
</dbReference>
<keyword evidence="10" id="KW-1185">Reference proteome</keyword>
<feature type="domain" description="DDH" evidence="6">
    <location>
        <begin position="108"/>
        <end position="266"/>
    </location>
</feature>
<dbReference type="RefSeq" id="WP_246429553.1">
    <property type="nucleotide sequence ID" value="NZ_JACHOO010000001.1"/>
</dbReference>
<evidence type="ECO:0000259" key="7">
    <source>
        <dbReference type="Pfam" id="PF02272"/>
    </source>
</evidence>
<evidence type="ECO:0000256" key="3">
    <source>
        <dbReference type="ARBA" id="ARBA00022722"/>
    </source>
</evidence>
<evidence type="ECO:0000259" key="6">
    <source>
        <dbReference type="Pfam" id="PF01368"/>
    </source>
</evidence>
<evidence type="ECO:0000313" key="9">
    <source>
        <dbReference type="EMBL" id="MBB5751222.1"/>
    </source>
</evidence>
<feature type="domain" description="RecJ OB" evidence="8">
    <location>
        <begin position="496"/>
        <end position="604"/>
    </location>
</feature>
<evidence type="ECO:0000256" key="2">
    <source>
        <dbReference type="ARBA" id="ARBA00019841"/>
    </source>
</evidence>
<name>A0A7W9CSX4_9HYPH</name>
<dbReference type="InterPro" id="IPR003156">
    <property type="entry name" value="DHHA1_dom"/>
</dbReference>
<dbReference type="GO" id="GO:0008409">
    <property type="term" value="F:5'-3' exonuclease activity"/>
    <property type="evidence" value="ECO:0007669"/>
    <property type="project" value="InterPro"/>
</dbReference>
<dbReference type="NCBIfam" id="TIGR00644">
    <property type="entry name" value="recJ"/>
    <property type="match status" value="1"/>
</dbReference>
<protein>
    <recommendedName>
        <fullName evidence="2">Single-stranded-DNA-specific exonuclease RecJ</fullName>
    </recommendedName>
</protein>
<organism evidence="9 10">
    <name type="scientific">Prosthecomicrobium pneumaticum</name>
    <dbReference type="NCBI Taxonomy" id="81895"/>
    <lineage>
        <taxon>Bacteria</taxon>
        <taxon>Pseudomonadati</taxon>
        <taxon>Pseudomonadota</taxon>
        <taxon>Alphaproteobacteria</taxon>
        <taxon>Hyphomicrobiales</taxon>
        <taxon>Kaistiaceae</taxon>
        <taxon>Prosthecomicrobium</taxon>
    </lineage>
</organism>
<comment type="similarity">
    <text evidence="1">Belongs to the RecJ family.</text>
</comment>
<dbReference type="Pfam" id="PF01368">
    <property type="entry name" value="DHH"/>
    <property type="match status" value="1"/>
</dbReference>
<dbReference type="Gene3D" id="3.10.310.30">
    <property type="match status" value="1"/>
</dbReference>
<dbReference type="Proteomes" id="UP000523821">
    <property type="component" value="Unassembled WGS sequence"/>
</dbReference>
<evidence type="ECO:0000256" key="1">
    <source>
        <dbReference type="ARBA" id="ARBA00005915"/>
    </source>
</evidence>
<dbReference type="GO" id="GO:0006281">
    <property type="term" value="P:DNA repair"/>
    <property type="evidence" value="ECO:0007669"/>
    <property type="project" value="InterPro"/>
</dbReference>
<dbReference type="AlphaFoldDB" id="A0A7W9CSX4"/>
<dbReference type="PANTHER" id="PTHR30255">
    <property type="entry name" value="SINGLE-STRANDED-DNA-SPECIFIC EXONUCLEASE RECJ"/>
    <property type="match status" value="1"/>
</dbReference>
<accession>A0A7W9CSX4</accession>